<proteinExistence type="predicted"/>
<dbReference type="PANTHER" id="PTHR43422:SF3">
    <property type="entry name" value="THIAMINE THIAZOLE SYNTHASE"/>
    <property type="match status" value="1"/>
</dbReference>
<accession>A0ABS2ULQ7</accession>
<protein>
    <submittedName>
        <fullName evidence="1">Uncharacterized protein</fullName>
    </submittedName>
</protein>
<dbReference type="Proteomes" id="UP000664109">
    <property type="component" value="Unassembled WGS sequence"/>
</dbReference>
<dbReference type="Gene3D" id="3.50.50.60">
    <property type="entry name" value="FAD/NAD(P)-binding domain"/>
    <property type="match status" value="1"/>
</dbReference>
<dbReference type="SUPFAM" id="SSF51905">
    <property type="entry name" value="FAD/NAD(P)-binding domain"/>
    <property type="match status" value="1"/>
</dbReference>
<dbReference type="InterPro" id="IPR036188">
    <property type="entry name" value="FAD/NAD-bd_sf"/>
</dbReference>
<gene>
    <name evidence="1" type="ORF">JE024_06900</name>
</gene>
<name>A0ABS2ULQ7_9ACTN</name>
<comment type="caution">
    <text evidence="1">The sequence shown here is derived from an EMBL/GenBank/DDBJ whole genome shotgun (WGS) entry which is preliminary data.</text>
</comment>
<dbReference type="RefSeq" id="WP_205372745.1">
    <property type="nucleotide sequence ID" value="NZ_JAFEJA010000001.1"/>
</dbReference>
<keyword evidence="2" id="KW-1185">Reference proteome</keyword>
<dbReference type="PANTHER" id="PTHR43422">
    <property type="entry name" value="THIAMINE THIAZOLE SYNTHASE"/>
    <property type="match status" value="1"/>
</dbReference>
<sequence>MGVIGGHAVIIGGSIGGLVAARTLSSRFTSVTVLDRDTLPDTAADRKGVPQSPHAHALLISGRRTLDRLFPALTDELIAGGAVPFDPGHDLLFHQMGALRTRFESGQLGISLTRAYLEHTIRRRVAALPNVEIRDRTAVSGLFGVSGRVLGVELDDGSRIGAELVVDATGRSAGRTDRWLEELDCPAPKTTTVKIDVGYTTRVMHRQGGELADDALLFLMSAVPPGDKRAAAVFAVEGDRWIVTLGGWHRSHAPVDPEGFTAFADGLPTSIVSDLLARTKPVDDQNAERFTYPAARRRWFERLKKVPEGFVALGDAICSFNPLYGQGMTTATLEAVELARSLDRHGAATPAMARRFYRAAARVIDTPWQMSTSSDFMYPETVGAKGVGTDLLNRYVRQVMLASHVSVPAHRVMLDVQHLLAKPAAVLRPDRVVRSLIAARRSPAAGALD</sequence>
<dbReference type="EMBL" id="JAFEJA010000001">
    <property type="protein sequence ID" value="MBM9618478.1"/>
    <property type="molecule type" value="Genomic_DNA"/>
</dbReference>
<evidence type="ECO:0000313" key="2">
    <source>
        <dbReference type="Proteomes" id="UP000664109"/>
    </source>
</evidence>
<reference evidence="1 2" key="1">
    <citation type="journal article" date="2016" name="Arch. Microbiol.">
        <title>Streptomyces zhihengii sp. nov., isolated from rhizospheric soil of Psammosilene tunicoides.</title>
        <authorList>
            <person name="Huang M.J."/>
            <person name="Fei J.J."/>
            <person name="Salam N."/>
            <person name="Kim C.J."/>
            <person name="Hozzein W.N."/>
            <person name="Xiao M."/>
            <person name="Huang H.Q."/>
            <person name="Li W.J."/>
        </authorList>
    </citation>
    <scope>NUCLEOTIDE SEQUENCE [LARGE SCALE GENOMIC DNA]</scope>
    <source>
        <strain evidence="1 2">YIM T102</strain>
    </source>
</reference>
<evidence type="ECO:0000313" key="1">
    <source>
        <dbReference type="EMBL" id="MBM9618478.1"/>
    </source>
</evidence>
<organism evidence="1 2">
    <name type="scientific">Streptomyces zhihengii</name>
    <dbReference type="NCBI Taxonomy" id="1818004"/>
    <lineage>
        <taxon>Bacteria</taxon>
        <taxon>Bacillati</taxon>
        <taxon>Actinomycetota</taxon>
        <taxon>Actinomycetes</taxon>
        <taxon>Kitasatosporales</taxon>
        <taxon>Streptomycetaceae</taxon>
        <taxon>Streptomyces</taxon>
    </lineage>
</organism>